<dbReference type="AlphaFoldDB" id="A0A7Y9I4U9"/>
<proteinExistence type="predicted"/>
<name>A0A7Y9I4U9_9ACTN</name>
<evidence type="ECO:0000313" key="1">
    <source>
        <dbReference type="EMBL" id="NYE70312.1"/>
    </source>
</evidence>
<dbReference type="EMBL" id="JACCBU010000001">
    <property type="protein sequence ID" value="NYE70312.1"/>
    <property type="molecule type" value="Genomic_DNA"/>
</dbReference>
<protein>
    <submittedName>
        <fullName evidence="1">Uncharacterized protein</fullName>
    </submittedName>
</protein>
<dbReference type="Proteomes" id="UP000569914">
    <property type="component" value="Unassembled WGS sequence"/>
</dbReference>
<evidence type="ECO:0000313" key="2">
    <source>
        <dbReference type="Proteomes" id="UP000569914"/>
    </source>
</evidence>
<organism evidence="1 2">
    <name type="scientific">Microlunatus parietis</name>
    <dbReference type="NCBI Taxonomy" id="682979"/>
    <lineage>
        <taxon>Bacteria</taxon>
        <taxon>Bacillati</taxon>
        <taxon>Actinomycetota</taxon>
        <taxon>Actinomycetes</taxon>
        <taxon>Propionibacteriales</taxon>
        <taxon>Propionibacteriaceae</taxon>
        <taxon>Microlunatus</taxon>
    </lineage>
</organism>
<comment type="caution">
    <text evidence="1">The sequence shown here is derived from an EMBL/GenBank/DDBJ whole genome shotgun (WGS) entry which is preliminary data.</text>
</comment>
<reference evidence="1 2" key="1">
    <citation type="submission" date="2020-07" db="EMBL/GenBank/DDBJ databases">
        <title>Sequencing the genomes of 1000 actinobacteria strains.</title>
        <authorList>
            <person name="Klenk H.-P."/>
        </authorList>
    </citation>
    <scope>NUCLEOTIDE SEQUENCE [LARGE SCALE GENOMIC DNA]</scope>
    <source>
        <strain evidence="1 2">DSM 22083</strain>
    </source>
</reference>
<keyword evidence="2" id="KW-1185">Reference proteome</keyword>
<accession>A0A7Y9I4U9</accession>
<gene>
    <name evidence="1" type="ORF">BKA15_001641</name>
</gene>
<sequence length="163" mass="17804">MIFPPMQLTGRNEFGELPGQSFSSHGEPAGQGLVIKTARPLERRFDGGRANERPGQRAVEVDGEFGSARIGDRIHRALWSASVLFGANRLHQPFRLHSVQHPVQRTDLDSAPGLDASHLCGPANLVTMQGTVGQQAEDQQPNWIGISHKTSLMRLLGPGQDLR</sequence>